<organism evidence="1 2">
    <name type="scientific">Brachionus plicatilis</name>
    <name type="common">Marine rotifer</name>
    <name type="synonym">Brachionus muelleri</name>
    <dbReference type="NCBI Taxonomy" id="10195"/>
    <lineage>
        <taxon>Eukaryota</taxon>
        <taxon>Metazoa</taxon>
        <taxon>Spiralia</taxon>
        <taxon>Gnathifera</taxon>
        <taxon>Rotifera</taxon>
        <taxon>Eurotatoria</taxon>
        <taxon>Monogononta</taxon>
        <taxon>Pseudotrocha</taxon>
        <taxon>Ploima</taxon>
        <taxon>Brachionidae</taxon>
        <taxon>Brachionus</taxon>
    </lineage>
</organism>
<gene>
    <name evidence="1" type="ORF">BpHYR1_019871</name>
</gene>
<reference evidence="1 2" key="1">
    <citation type="journal article" date="2018" name="Sci. Rep.">
        <title>Genomic signatures of local adaptation to the degree of environmental predictability in rotifers.</title>
        <authorList>
            <person name="Franch-Gras L."/>
            <person name="Hahn C."/>
            <person name="Garcia-Roger E.M."/>
            <person name="Carmona M.J."/>
            <person name="Serra M."/>
            <person name="Gomez A."/>
        </authorList>
    </citation>
    <scope>NUCLEOTIDE SEQUENCE [LARGE SCALE GENOMIC DNA]</scope>
    <source>
        <strain evidence="1">HYR1</strain>
    </source>
</reference>
<protein>
    <submittedName>
        <fullName evidence="1">Uncharacterized protein</fullName>
    </submittedName>
</protein>
<dbReference type="Proteomes" id="UP000276133">
    <property type="component" value="Unassembled WGS sequence"/>
</dbReference>
<keyword evidence="2" id="KW-1185">Reference proteome</keyword>
<proteinExistence type="predicted"/>
<accession>A0A3M7T8W0</accession>
<comment type="caution">
    <text evidence="1">The sequence shown here is derived from an EMBL/GenBank/DDBJ whole genome shotgun (WGS) entry which is preliminary data.</text>
</comment>
<sequence length="100" mass="10682">MSHIIAISQPPPRAKPLTAATIGVFDSARAVQLDRKFPLQTSLNDLFCISLISAPAANARLEPVKIMQPIDGSESNFFTACSSSDINSAFKAFNALGRTC</sequence>
<evidence type="ECO:0000313" key="1">
    <source>
        <dbReference type="EMBL" id="RNA44482.1"/>
    </source>
</evidence>
<name>A0A3M7T8W0_BRAPC</name>
<dbReference type="EMBL" id="REGN01000097">
    <property type="protein sequence ID" value="RNA44482.1"/>
    <property type="molecule type" value="Genomic_DNA"/>
</dbReference>
<evidence type="ECO:0000313" key="2">
    <source>
        <dbReference type="Proteomes" id="UP000276133"/>
    </source>
</evidence>
<dbReference type="AlphaFoldDB" id="A0A3M7T8W0"/>